<accession>A0A0A7EM17</accession>
<reference evidence="2 3" key="1">
    <citation type="submission" date="2014-11" db="EMBL/GenBank/DDBJ databases">
        <title>Complete Genome Sequence of Pseudoalteromonas sp. Strain OCN003 Isolated from Kaneohe Bay, Oahu, Hawaii.</title>
        <authorList>
            <person name="Beurmann S."/>
            <person name="Videau P."/>
            <person name="Ushijima B."/>
            <person name="Smith A.M."/>
            <person name="Aeby G.S."/>
            <person name="Callahan S.M."/>
            <person name="Belcaid M."/>
        </authorList>
    </citation>
    <scope>NUCLEOTIDE SEQUENCE [LARGE SCALE GENOMIC DNA]</scope>
    <source>
        <strain evidence="2 3">OCN003</strain>
    </source>
</reference>
<dbReference type="KEGG" id="pseo:OM33_18245"/>
<proteinExistence type="predicted"/>
<name>A0A0A7EM17_9GAMM</name>
<keyword evidence="1" id="KW-0472">Membrane</keyword>
<keyword evidence="1" id="KW-0812">Transmembrane</keyword>
<sequence length="118" mass="13594">MRTMKYFHKAPVRVLKIKQQRSRLKVRRQMLQVKHALAQEKQETIDMLQTYRRYTQGKATKDELNTANNQFIDLLKGVGLGIFAILPFAPITIPLIVKLGRMVGVEVLPSAFNKSENK</sequence>
<dbReference type="eggNOG" id="ENOG5031VY1">
    <property type="taxonomic scope" value="Bacteria"/>
</dbReference>
<organism evidence="2 3">
    <name type="scientific">Pseudoalteromonas piratica</name>
    <dbReference type="NCBI Taxonomy" id="1348114"/>
    <lineage>
        <taxon>Bacteria</taxon>
        <taxon>Pseudomonadati</taxon>
        <taxon>Pseudomonadota</taxon>
        <taxon>Gammaproteobacteria</taxon>
        <taxon>Alteromonadales</taxon>
        <taxon>Pseudoalteromonadaceae</taxon>
        <taxon>Pseudoalteromonas</taxon>
    </lineage>
</organism>
<gene>
    <name evidence="2" type="ORF">OM33_18245</name>
</gene>
<evidence type="ECO:0000256" key="1">
    <source>
        <dbReference type="SAM" id="Phobius"/>
    </source>
</evidence>
<evidence type="ECO:0000313" key="2">
    <source>
        <dbReference type="EMBL" id="AIY67022.1"/>
    </source>
</evidence>
<dbReference type="HOGENOM" id="CLU_158670_0_0_6"/>
<dbReference type="Proteomes" id="UP000030341">
    <property type="component" value="Chromosome 2"/>
</dbReference>
<dbReference type="STRING" id="1348114.OM33_18245"/>
<dbReference type="AlphaFoldDB" id="A0A0A7EM17"/>
<dbReference type="EMBL" id="CP009889">
    <property type="protein sequence ID" value="AIY67022.1"/>
    <property type="molecule type" value="Genomic_DNA"/>
</dbReference>
<evidence type="ECO:0000313" key="3">
    <source>
        <dbReference type="Proteomes" id="UP000030341"/>
    </source>
</evidence>
<protein>
    <submittedName>
        <fullName evidence="2">Membrane protein</fullName>
    </submittedName>
</protein>
<keyword evidence="3" id="KW-1185">Reference proteome</keyword>
<keyword evidence="1" id="KW-1133">Transmembrane helix</keyword>
<feature type="transmembrane region" description="Helical" evidence="1">
    <location>
        <begin position="78"/>
        <end position="97"/>
    </location>
</feature>